<gene>
    <name evidence="1" type="ORF">UK23_02135</name>
</gene>
<proteinExistence type="predicted"/>
<dbReference type="STRING" id="68170.GCA_000974445_00563"/>
<dbReference type="Proteomes" id="UP000033393">
    <property type="component" value="Unassembled WGS sequence"/>
</dbReference>
<sequence>MVITQSYGSGSPVTLVAHGLGATAGEARIPASGLPGTRVVVTLPSHGSAPDAPPGYWDYGRIADDLGTVPADHAVGVSLGAGALVRLLSRSPDRFQRVALLLPAVLDQPRPAFTLQQLSDLTVGPPAYVTERREALSRLSAAAEQLPGQVAVTDASVLAAVSIPVLVIGAVGDPLHPEDVAKATAAAFPNGSLWLVDSPSPMITHRAEVRHRLVEFFAG</sequence>
<dbReference type="AlphaFoldDB" id="A0A0F0HF88"/>
<dbReference type="PATRIC" id="fig|68170.10.peg.3600"/>
<dbReference type="OrthoDB" id="3205934at2"/>
<protein>
    <submittedName>
        <fullName evidence="1">Flavin reductase</fullName>
    </submittedName>
</protein>
<comment type="caution">
    <text evidence="1">The sequence shown here is derived from an EMBL/GenBank/DDBJ whole genome shotgun (WGS) entry which is preliminary data.</text>
</comment>
<reference evidence="1 2" key="1">
    <citation type="submission" date="2015-02" db="EMBL/GenBank/DDBJ databases">
        <authorList>
            <person name="Ju K.-S."/>
            <person name="Doroghazi J.R."/>
            <person name="Metcalf W."/>
        </authorList>
    </citation>
    <scope>NUCLEOTIDE SEQUENCE [LARGE SCALE GENOMIC DNA]</scope>
    <source>
        <strain evidence="1 2">NRRL B-16140</strain>
    </source>
</reference>
<evidence type="ECO:0000313" key="2">
    <source>
        <dbReference type="Proteomes" id="UP000033393"/>
    </source>
</evidence>
<dbReference type="Gene3D" id="3.40.50.1820">
    <property type="entry name" value="alpha/beta hydrolase"/>
    <property type="match status" value="1"/>
</dbReference>
<keyword evidence="2" id="KW-1185">Reference proteome</keyword>
<name>A0A0F0HF88_LENAE</name>
<dbReference type="InterPro" id="IPR029058">
    <property type="entry name" value="AB_hydrolase_fold"/>
</dbReference>
<dbReference type="EMBL" id="JYJG01000006">
    <property type="protein sequence ID" value="KJK52972.1"/>
    <property type="molecule type" value="Genomic_DNA"/>
</dbReference>
<organism evidence="1 2">
    <name type="scientific">Lentzea aerocolonigenes</name>
    <name type="common">Lechevalieria aerocolonigenes</name>
    <name type="synonym">Saccharothrix aerocolonigenes</name>
    <dbReference type="NCBI Taxonomy" id="68170"/>
    <lineage>
        <taxon>Bacteria</taxon>
        <taxon>Bacillati</taxon>
        <taxon>Actinomycetota</taxon>
        <taxon>Actinomycetes</taxon>
        <taxon>Pseudonocardiales</taxon>
        <taxon>Pseudonocardiaceae</taxon>
        <taxon>Lentzea</taxon>
    </lineage>
</organism>
<dbReference type="SUPFAM" id="SSF53474">
    <property type="entry name" value="alpha/beta-Hydrolases"/>
    <property type="match status" value="1"/>
</dbReference>
<accession>A0A0F0HF88</accession>
<evidence type="ECO:0000313" key="1">
    <source>
        <dbReference type="EMBL" id="KJK52972.1"/>
    </source>
</evidence>